<evidence type="ECO:0000313" key="4">
    <source>
        <dbReference type="EMBL" id="PHJ17123.1"/>
    </source>
</evidence>
<reference evidence="4 5" key="1">
    <citation type="journal article" date="2017" name="Int. J. Parasitol.">
        <title>The genome of the protozoan parasite Cystoisospora suis and a reverse vaccinology approach to identify vaccine candidates.</title>
        <authorList>
            <person name="Palmieri N."/>
            <person name="Shrestha A."/>
            <person name="Ruttkowski B."/>
            <person name="Beck T."/>
            <person name="Vogl C."/>
            <person name="Tomley F."/>
            <person name="Blake D.P."/>
            <person name="Joachim A."/>
        </authorList>
    </citation>
    <scope>NUCLEOTIDE SEQUENCE [LARGE SCALE GENOMIC DNA]</scope>
    <source>
        <strain evidence="4 5">Wien I</strain>
    </source>
</reference>
<dbReference type="Gene3D" id="2.60.40.1320">
    <property type="entry name" value="SRS domain"/>
    <property type="match status" value="2"/>
</dbReference>
<feature type="signal peptide" evidence="2">
    <location>
        <begin position="1"/>
        <end position="40"/>
    </location>
</feature>
<evidence type="ECO:0000256" key="1">
    <source>
        <dbReference type="SAM" id="MobiDB-lite"/>
    </source>
</evidence>
<dbReference type="VEuPathDB" id="ToxoDB:CSUI_009058"/>
<organism evidence="4 5">
    <name type="scientific">Cystoisospora suis</name>
    <dbReference type="NCBI Taxonomy" id="483139"/>
    <lineage>
        <taxon>Eukaryota</taxon>
        <taxon>Sar</taxon>
        <taxon>Alveolata</taxon>
        <taxon>Apicomplexa</taxon>
        <taxon>Conoidasida</taxon>
        <taxon>Coccidia</taxon>
        <taxon>Eucoccidiorida</taxon>
        <taxon>Eimeriorina</taxon>
        <taxon>Sarcocystidae</taxon>
        <taxon>Cystoisospora</taxon>
    </lineage>
</organism>
<dbReference type="Pfam" id="PF04092">
    <property type="entry name" value="SAG"/>
    <property type="match status" value="2"/>
</dbReference>
<dbReference type="GeneID" id="94432388"/>
<keyword evidence="5" id="KW-1185">Reference proteome</keyword>
<dbReference type="Proteomes" id="UP000221165">
    <property type="component" value="Unassembled WGS sequence"/>
</dbReference>
<comment type="caution">
    <text evidence="4">The sequence shown here is derived from an EMBL/GenBank/DDBJ whole genome shotgun (WGS) entry which is preliminary data.</text>
</comment>
<feature type="compositionally biased region" description="Polar residues" evidence="1">
    <location>
        <begin position="319"/>
        <end position="335"/>
    </location>
</feature>
<keyword evidence="2" id="KW-0732">Signal</keyword>
<feature type="domain" description="SRS" evidence="3">
    <location>
        <begin position="213"/>
        <end position="344"/>
    </location>
</feature>
<dbReference type="OrthoDB" id="333141at2759"/>
<feature type="region of interest" description="Disordered" evidence="1">
    <location>
        <begin position="314"/>
        <end position="335"/>
    </location>
</feature>
<name>A0A2C6KL59_9APIC</name>
<dbReference type="InterPro" id="IPR028352">
    <property type="entry name" value="Surface_antig_SAG1"/>
</dbReference>
<dbReference type="GO" id="GO:0016020">
    <property type="term" value="C:membrane"/>
    <property type="evidence" value="ECO:0007669"/>
    <property type="project" value="InterPro"/>
</dbReference>
<feature type="domain" description="SRS" evidence="3">
    <location>
        <begin position="65"/>
        <end position="201"/>
    </location>
</feature>
<evidence type="ECO:0000256" key="2">
    <source>
        <dbReference type="SAM" id="SignalP"/>
    </source>
</evidence>
<dbReference type="RefSeq" id="XP_067918848.1">
    <property type="nucleotide sequence ID" value="XM_068069177.1"/>
</dbReference>
<accession>A0A2C6KL59</accession>
<sequence>MGLSKSRFTAGVRTSCRGWLTTSAAVTLLLLPCACFSVLAQQASKQELDSQSASHACPNSNGVSSCRCEPPSHARVDRAALNEFTATLSEESPKMDLSCVGPKNNVAPDTMSQGSVCAGSADVETCFATAAAGDGSTVKLDTLLAQGTTDVVWKKESTTGEDQQKYALAVPGDAFPLLDQQFFVGCKAADPPNAPVCKVSVALKARKSATAGQTVTCAYGSASNATRQSVTLTPSHNKLSVSCGKEGTIVPAENLKNFCAYGEDPSNCNSQAFTELFPGSDQSWWSTKEGNQAILTIPADKFPAEDRKFALGCKHTPTDLPSNRDGANSQPAPRNTSLCSVDVIITSHQKTTTTTSSTSSASSSMFVAGDGGSVLVALVSFYALQQALSSLG</sequence>
<dbReference type="SUPFAM" id="SSF74877">
    <property type="entry name" value="Major surface antigen p30, SAG1"/>
    <property type="match status" value="2"/>
</dbReference>
<proteinExistence type="predicted"/>
<feature type="chain" id="PRO_5013220012" evidence="2">
    <location>
        <begin position="41"/>
        <end position="392"/>
    </location>
</feature>
<evidence type="ECO:0000259" key="3">
    <source>
        <dbReference type="Pfam" id="PF04092"/>
    </source>
</evidence>
<gene>
    <name evidence="4" type="ORF">CSUI_009058</name>
</gene>
<dbReference type="InterPro" id="IPR036755">
    <property type="entry name" value="SRS_dom_sf"/>
</dbReference>
<dbReference type="EMBL" id="MIGC01005255">
    <property type="protein sequence ID" value="PHJ17123.1"/>
    <property type="molecule type" value="Genomic_DNA"/>
</dbReference>
<dbReference type="InterPro" id="IPR007226">
    <property type="entry name" value="SRS_dom"/>
</dbReference>
<dbReference type="AlphaFoldDB" id="A0A2C6KL59"/>
<protein>
    <submittedName>
        <fullName evidence="4">Srs domain-containing protein</fullName>
    </submittedName>
</protein>
<dbReference type="PRINTS" id="PR01801">
    <property type="entry name" value="SURFCEANTIGN"/>
</dbReference>
<evidence type="ECO:0000313" key="5">
    <source>
        <dbReference type="Proteomes" id="UP000221165"/>
    </source>
</evidence>